<feature type="domain" description="Exonuclease VII large subunit C-terminal" evidence="8">
    <location>
        <begin position="392"/>
        <end position="520"/>
    </location>
</feature>
<dbReference type="GO" id="GO:0006308">
    <property type="term" value="P:DNA catabolic process"/>
    <property type="evidence" value="ECO:0007669"/>
    <property type="project" value="UniProtKB-UniRule"/>
</dbReference>
<dbReference type="PANTHER" id="PTHR30008">
    <property type="entry name" value="EXODEOXYRIBONUCLEASE 7 LARGE SUBUNIT"/>
    <property type="match status" value="1"/>
</dbReference>
<dbReference type="Pfam" id="PF13742">
    <property type="entry name" value="tRNA_anti_2"/>
    <property type="match status" value="1"/>
</dbReference>
<dbReference type="Pfam" id="PF02601">
    <property type="entry name" value="Exonuc_VII_L"/>
    <property type="match status" value="2"/>
</dbReference>
<dbReference type="RefSeq" id="WP_149819334.1">
    <property type="nucleotide sequence ID" value="NZ_VUOA01000028.1"/>
</dbReference>
<dbReference type="EC" id="3.1.11.6" evidence="5"/>
<evidence type="ECO:0000256" key="6">
    <source>
        <dbReference type="RuleBase" id="RU004355"/>
    </source>
</evidence>
<comment type="catalytic activity">
    <reaction evidence="5 6">
        <text>Exonucleolytic cleavage in either 5'- to 3'- or 3'- to 5'-direction to yield nucleoside 5'-phosphates.</text>
        <dbReference type="EC" id="3.1.11.6"/>
    </reaction>
</comment>
<keyword evidence="11" id="KW-1185">Reference proteome</keyword>
<comment type="caution">
    <text evidence="10">The sequence shown here is derived from an EMBL/GenBank/DDBJ whole genome shotgun (WGS) entry which is preliminary data.</text>
</comment>
<evidence type="ECO:0000259" key="9">
    <source>
        <dbReference type="Pfam" id="PF13742"/>
    </source>
</evidence>
<dbReference type="InterPro" id="IPR025824">
    <property type="entry name" value="OB-fold_nuc-bd_dom"/>
</dbReference>
<dbReference type="PANTHER" id="PTHR30008:SF0">
    <property type="entry name" value="EXODEOXYRIBONUCLEASE 7 LARGE SUBUNIT"/>
    <property type="match status" value="1"/>
</dbReference>
<keyword evidence="4 5" id="KW-0269">Exonuclease</keyword>
<feature type="domain" description="OB-fold nucleic acid binding" evidence="9">
    <location>
        <begin position="13"/>
        <end position="107"/>
    </location>
</feature>
<dbReference type="CDD" id="cd04489">
    <property type="entry name" value="ExoVII_LU_OBF"/>
    <property type="match status" value="1"/>
</dbReference>
<dbReference type="GO" id="GO:0008855">
    <property type="term" value="F:exodeoxyribonuclease VII activity"/>
    <property type="evidence" value="ECO:0007669"/>
    <property type="project" value="UniProtKB-UniRule"/>
</dbReference>
<dbReference type="GO" id="GO:0009318">
    <property type="term" value="C:exodeoxyribonuclease VII complex"/>
    <property type="evidence" value="ECO:0007669"/>
    <property type="project" value="UniProtKB-UniRule"/>
</dbReference>
<comment type="subcellular location">
    <subcellularLocation>
        <location evidence="5 6">Cytoplasm</location>
    </subcellularLocation>
</comment>
<evidence type="ECO:0000256" key="7">
    <source>
        <dbReference type="SAM" id="MobiDB-lite"/>
    </source>
</evidence>
<reference evidence="10 11" key="2">
    <citation type="submission" date="2019-09" db="EMBL/GenBank/DDBJ databases">
        <authorList>
            <person name="Jin C."/>
        </authorList>
    </citation>
    <scope>NUCLEOTIDE SEQUENCE [LARGE SCALE GENOMIC DNA]</scope>
    <source>
        <strain evidence="10 11">BN140002</strain>
    </source>
</reference>
<evidence type="ECO:0000313" key="10">
    <source>
        <dbReference type="EMBL" id="KAA2236224.1"/>
    </source>
</evidence>
<comment type="similarity">
    <text evidence="5 6">Belongs to the XseA family.</text>
</comment>
<dbReference type="AlphaFoldDB" id="A0A5B2VB81"/>
<dbReference type="NCBIfam" id="TIGR00237">
    <property type="entry name" value="xseA"/>
    <property type="match status" value="1"/>
</dbReference>
<organism evidence="10 11">
    <name type="scientific">Salinarimonas soli</name>
    <dbReference type="NCBI Taxonomy" id="1638099"/>
    <lineage>
        <taxon>Bacteria</taxon>
        <taxon>Pseudomonadati</taxon>
        <taxon>Pseudomonadota</taxon>
        <taxon>Alphaproteobacteria</taxon>
        <taxon>Hyphomicrobiales</taxon>
        <taxon>Salinarimonadaceae</taxon>
        <taxon>Salinarimonas</taxon>
    </lineage>
</organism>
<keyword evidence="2 5" id="KW-0540">Nuclease</keyword>
<sequence length="544" mass="59514">MNAPISPSNAPDWTVSELSGALKRTLEDAFGYVRVRGEISGYRGPHSSGHAYFCLKDQSAKLDAVIWKGTFARLRVKPQEGLEVIAIGRITTFPGKSSYQIVVDSIEPAGIGALMALLEERKRKLAAEGLFAPERKRALPYLPTVIGVVTSPTGAVIRDILHRLEDRFPRRVLVWPVRVQGDTCAAEVAAAIRGFNALKKGGPIPRPDVLIVARGGGSVEDLWGFNDEAVVRAAAESEIPLVSAVGHETDWTLIDHAADVRAPTPTGAAEMVVPVRADLVAEVDDLGFRHREAMGRALDRLRSDLRSAARALPGREALLAPKRQRLDLATAKLKPALARNARSAETRIARLGQSLERRSPRARLAELKGKLAAVGERPGRAFFNFLVIRKDGLPQIIQQLRRAIRTRLDLRRQRFEGVSQRLAAGREAMLRQERERVLQQRRRLLSLGTSLASAARADMAKREARIGGLDQLLTSLSYRSVLARGFALVRDGDGKAIRSAAAMPPGQPIELEFMDGKARALAEGRASRRAAKDRPPTPKQGDLF</sequence>
<evidence type="ECO:0000256" key="5">
    <source>
        <dbReference type="HAMAP-Rule" id="MF_00378"/>
    </source>
</evidence>
<dbReference type="InterPro" id="IPR020579">
    <property type="entry name" value="Exonuc_VII_lsu_C"/>
</dbReference>
<dbReference type="HAMAP" id="MF_00378">
    <property type="entry name" value="Exonuc_7_L"/>
    <property type="match status" value="1"/>
</dbReference>
<keyword evidence="1 5" id="KW-0963">Cytoplasm</keyword>
<feature type="compositionally biased region" description="Basic and acidic residues" evidence="7">
    <location>
        <begin position="522"/>
        <end position="536"/>
    </location>
</feature>
<dbReference type="EMBL" id="VUOA01000028">
    <property type="protein sequence ID" value="KAA2236224.1"/>
    <property type="molecule type" value="Genomic_DNA"/>
</dbReference>
<comment type="function">
    <text evidence="5">Bidirectionally degrades single-stranded DNA into large acid-insoluble oligonucleotides, which are then degraded further into small acid-soluble oligonucleotides.</text>
</comment>
<reference evidence="10 11" key="1">
    <citation type="submission" date="2019-09" db="EMBL/GenBank/DDBJ databases">
        <title>Salinarimonas rosea gen. nov., sp. nov., a new member of the a-2 subgroup of the Proteobacteria.</title>
        <authorList>
            <person name="Liu J."/>
        </authorList>
    </citation>
    <scope>NUCLEOTIDE SEQUENCE [LARGE SCALE GENOMIC DNA]</scope>
    <source>
        <strain evidence="10 11">BN140002</strain>
    </source>
</reference>
<name>A0A5B2VB81_9HYPH</name>
<accession>A0A5B2VB81</accession>
<proteinExistence type="inferred from homology"/>
<evidence type="ECO:0000256" key="3">
    <source>
        <dbReference type="ARBA" id="ARBA00022801"/>
    </source>
</evidence>
<feature type="domain" description="Exonuclease VII large subunit C-terminal" evidence="8">
    <location>
        <begin position="130"/>
        <end position="379"/>
    </location>
</feature>
<keyword evidence="3 5" id="KW-0378">Hydrolase</keyword>
<dbReference type="GO" id="GO:0003676">
    <property type="term" value="F:nucleic acid binding"/>
    <property type="evidence" value="ECO:0007669"/>
    <property type="project" value="InterPro"/>
</dbReference>
<dbReference type="OrthoDB" id="9802795at2"/>
<comment type="subunit">
    <text evidence="5">Heterooligomer composed of large and small subunits.</text>
</comment>
<dbReference type="GO" id="GO:0005737">
    <property type="term" value="C:cytoplasm"/>
    <property type="evidence" value="ECO:0007669"/>
    <property type="project" value="UniProtKB-SubCell"/>
</dbReference>
<feature type="region of interest" description="Disordered" evidence="7">
    <location>
        <begin position="522"/>
        <end position="544"/>
    </location>
</feature>
<protein>
    <recommendedName>
        <fullName evidence="5">Exodeoxyribonuclease 7 large subunit</fullName>
        <ecNumber evidence="5">3.1.11.6</ecNumber>
    </recommendedName>
    <alternativeName>
        <fullName evidence="5">Exodeoxyribonuclease VII large subunit</fullName>
        <shortName evidence="5">Exonuclease VII large subunit</shortName>
    </alternativeName>
</protein>
<evidence type="ECO:0000256" key="2">
    <source>
        <dbReference type="ARBA" id="ARBA00022722"/>
    </source>
</evidence>
<dbReference type="Proteomes" id="UP000323142">
    <property type="component" value="Unassembled WGS sequence"/>
</dbReference>
<evidence type="ECO:0000256" key="1">
    <source>
        <dbReference type="ARBA" id="ARBA00022490"/>
    </source>
</evidence>
<evidence type="ECO:0000259" key="8">
    <source>
        <dbReference type="Pfam" id="PF02601"/>
    </source>
</evidence>
<evidence type="ECO:0000256" key="4">
    <source>
        <dbReference type="ARBA" id="ARBA00022839"/>
    </source>
</evidence>
<gene>
    <name evidence="5" type="primary">xseA</name>
    <name evidence="10" type="ORF">F0L46_16065</name>
</gene>
<evidence type="ECO:0000313" key="11">
    <source>
        <dbReference type="Proteomes" id="UP000323142"/>
    </source>
</evidence>
<dbReference type="InterPro" id="IPR003753">
    <property type="entry name" value="Exonuc_VII_L"/>
</dbReference>